<dbReference type="Gene3D" id="3.30.1220.10">
    <property type="entry name" value="CobW-like, C-terminal domain"/>
    <property type="match status" value="1"/>
</dbReference>
<keyword evidence="2" id="KW-0378">Hydrolase</keyword>
<dbReference type="KEGG" id="nph:NP_1036A"/>
<dbReference type="PANTHER" id="PTHR43603:SF1">
    <property type="entry name" value="ZINC-REGULATED GTPASE METALLOPROTEIN ACTIVATOR 1"/>
    <property type="match status" value="1"/>
</dbReference>
<evidence type="ECO:0000313" key="8">
    <source>
        <dbReference type="Proteomes" id="UP000002698"/>
    </source>
</evidence>
<dbReference type="InterPro" id="IPR003495">
    <property type="entry name" value="CobW/HypB/UreG_nucleotide-bd"/>
</dbReference>
<dbReference type="OrthoDB" id="359387at2157"/>
<evidence type="ECO:0000256" key="2">
    <source>
        <dbReference type="ARBA" id="ARBA00022801"/>
    </source>
</evidence>
<dbReference type="HOGENOM" id="CLU_017452_2_0_2"/>
<comment type="catalytic activity">
    <reaction evidence="5">
        <text>GTP + H2O = GDP + phosphate + H(+)</text>
        <dbReference type="Rhea" id="RHEA:19669"/>
        <dbReference type="ChEBI" id="CHEBI:15377"/>
        <dbReference type="ChEBI" id="CHEBI:15378"/>
        <dbReference type="ChEBI" id="CHEBI:37565"/>
        <dbReference type="ChEBI" id="CHEBI:43474"/>
        <dbReference type="ChEBI" id="CHEBI:58189"/>
    </reaction>
    <physiologicalReaction direction="left-to-right" evidence="5">
        <dbReference type="Rhea" id="RHEA:19670"/>
    </physiologicalReaction>
</comment>
<accession>A0A1U7EUG0</accession>
<dbReference type="Gene3D" id="3.40.50.300">
    <property type="entry name" value="P-loop containing nucleotide triphosphate hydrolases"/>
    <property type="match status" value="1"/>
</dbReference>
<dbReference type="SMART" id="SM00833">
    <property type="entry name" value="CobW_C"/>
    <property type="match status" value="1"/>
</dbReference>
<protein>
    <submittedName>
        <fullName evidence="7">CobW domain protein</fullName>
    </submittedName>
</protein>
<evidence type="ECO:0000259" key="6">
    <source>
        <dbReference type="SMART" id="SM00833"/>
    </source>
</evidence>
<name>A0A1U7EUG0_NATPD</name>
<feature type="domain" description="CobW C-terminal" evidence="6">
    <location>
        <begin position="256"/>
        <end position="371"/>
    </location>
</feature>
<dbReference type="CDD" id="cd03112">
    <property type="entry name" value="CobW-like"/>
    <property type="match status" value="1"/>
</dbReference>
<keyword evidence="8" id="KW-1185">Reference proteome</keyword>
<evidence type="ECO:0000313" key="7">
    <source>
        <dbReference type="EMBL" id="CAI48609.1"/>
    </source>
</evidence>
<dbReference type="AlphaFoldDB" id="A0A1U7EUG0"/>
<dbReference type="Proteomes" id="UP000002698">
    <property type="component" value="Chromosome"/>
</dbReference>
<keyword evidence="1" id="KW-0547">Nucleotide-binding</keyword>
<dbReference type="InterPro" id="IPR027417">
    <property type="entry name" value="P-loop_NTPase"/>
</dbReference>
<dbReference type="InterPro" id="IPR036627">
    <property type="entry name" value="CobW-likC_sf"/>
</dbReference>
<evidence type="ECO:0000256" key="4">
    <source>
        <dbReference type="ARBA" id="ARBA00034320"/>
    </source>
</evidence>
<evidence type="ECO:0000256" key="3">
    <source>
        <dbReference type="ARBA" id="ARBA00023186"/>
    </source>
</evidence>
<dbReference type="EnsemblBacteria" id="CAI48609">
    <property type="protein sequence ID" value="CAI48609"/>
    <property type="gene ID" value="NP_1036A"/>
</dbReference>
<dbReference type="InterPro" id="IPR051927">
    <property type="entry name" value="Zn_Chap_cDPG_Synth"/>
</dbReference>
<dbReference type="PANTHER" id="PTHR43603">
    <property type="entry name" value="COBW DOMAIN-CONTAINING PROTEIN DDB_G0274527"/>
    <property type="match status" value="1"/>
</dbReference>
<comment type="similarity">
    <text evidence="4">Belongs to the SIMIBI class G3E GTPase family. ZNG1 subfamily.</text>
</comment>
<gene>
    <name evidence="7" type="ordered locus">NP_1036A</name>
</gene>
<dbReference type="GO" id="GO:0000166">
    <property type="term" value="F:nucleotide binding"/>
    <property type="evidence" value="ECO:0007669"/>
    <property type="project" value="UniProtKB-KW"/>
</dbReference>
<dbReference type="GO" id="GO:0016787">
    <property type="term" value="F:hydrolase activity"/>
    <property type="evidence" value="ECO:0007669"/>
    <property type="project" value="UniProtKB-KW"/>
</dbReference>
<dbReference type="EMBL" id="CR936257">
    <property type="protein sequence ID" value="CAI48609.1"/>
    <property type="molecule type" value="Genomic_DNA"/>
</dbReference>
<keyword evidence="3" id="KW-0143">Chaperone</keyword>
<dbReference type="RefSeq" id="WP_011322244.1">
    <property type="nucleotide sequence ID" value="NC_007426.1"/>
</dbReference>
<dbReference type="GeneID" id="3701033"/>
<dbReference type="Pfam" id="PF02492">
    <property type="entry name" value="cobW"/>
    <property type="match status" value="1"/>
</dbReference>
<reference evidence="7 8" key="1">
    <citation type="journal article" date="2005" name="Genome Res.">
        <title>Living with two extremes: conclusions from the genome sequence of Natronomonas pharaonis.</title>
        <authorList>
            <person name="Falb M."/>
            <person name="Pfeiffer F."/>
            <person name="Palm P."/>
            <person name="Rodewald K."/>
            <person name="Hickmann V."/>
            <person name="Tittor J."/>
            <person name="Oesterhelt D."/>
        </authorList>
    </citation>
    <scope>NUCLEOTIDE SEQUENCE [LARGE SCALE GENOMIC DNA]</scope>
    <source>
        <strain evidence="8">ATCC 35678 / DSM 2160 / CIP 103997 / JCM 8858 / NBRC 14720 / NCIMB 2260 / Gabara</strain>
    </source>
</reference>
<proteinExistence type="inferred from homology"/>
<evidence type="ECO:0000256" key="1">
    <source>
        <dbReference type="ARBA" id="ARBA00022741"/>
    </source>
</evidence>
<sequence>MSDTIPVTVLSGALGAGKTTTLNHVLTADHGLEVAVLVNDMGEVNVDVDHVDQQSQLSQTDEEVIEMSNGCICCRLRGDMLDAVGSLAASREFDYLLVESSGISEPIPVAQTFTLGFEDADYDPTTDYHLDTMVSVVDAHAMYEGFDSGAALADETAGGGTDRVPEEVLMDQIEFCDVLLLNKCDLVPDDELDAIEAVLETLQPRAEILRTEFGAVDPTDILDTGRFDFEMARDSAGWKHELQHDHHHDPSEEHGVESFVFRANRPVHPERFESLLYDLPESVIRAKGFFWSAGREDISMGLDKAGQSVRAGPNGRWIATLPPQEQRRYLQALPGLEDEWDDQWGDRGAELVFIGRNYDPQQLEARLEACLLTDDEMDDDWSRYPDPFGTERQREFALADD</sequence>
<dbReference type="eggNOG" id="arCOG01233">
    <property type="taxonomic scope" value="Archaea"/>
</dbReference>
<evidence type="ECO:0000256" key="5">
    <source>
        <dbReference type="ARBA" id="ARBA00049117"/>
    </source>
</evidence>
<dbReference type="SUPFAM" id="SSF52540">
    <property type="entry name" value="P-loop containing nucleoside triphosphate hydrolases"/>
    <property type="match status" value="1"/>
</dbReference>
<dbReference type="STRING" id="348780.NP_1036A"/>
<dbReference type="Pfam" id="PF07683">
    <property type="entry name" value="CobW_C"/>
    <property type="match status" value="1"/>
</dbReference>
<dbReference type="InterPro" id="IPR011629">
    <property type="entry name" value="CobW-like_C"/>
</dbReference>
<organism evidence="7 8">
    <name type="scientific">Natronomonas pharaonis (strain ATCC 35678 / DSM 2160 / CIP 103997 / JCM 8858 / NBRC 14720 / NCIMB 2260 / Gabara)</name>
    <name type="common">Halobacterium pharaonis</name>
    <dbReference type="NCBI Taxonomy" id="348780"/>
    <lineage>
        <taxon>Archaea</taxon>
        <taxon>Methanobacteriati</taxon>
        <taxon>Methanobacteriota</taxon>
        <taxon>Stenosarchaea group</taxon>
        <taxon>Halobacteria</taxon>
        <taxon>Halobacteriales</taxon>
        <taxon>Natronomonadaceae</taxon>
        <taxon>Natronomonas</taxon>
    </lineage>
</organism>